<dbReference type="HOGENOM" id="CLU_179889_0_0_9"/>
<evidence type="ECO:0000256" key="1">
    <source>
        <dbReference type="SAM" id="Coils"/>
    </source>
</evidence>
<dbReference type="AlphaFoldDB" id="A0AL43"/>
<dbReference type="STRING" id="386043.lwe2307"/>
<name>A0AL43_LISW6</name>
<protein>
    <submittedName>
        <fullName evidence="2">Uncharacterized protein</fullName>
    </submittedName>
</protein>
<proteinExistence type="predicted"/>
<reference evidence="2 3" key="1">
    <citation type="journal article" date="2006" name="J. Bacteriol.">
        <title>Whole-genome sequence of Listeria welshimeri reveals common steps in genome reduction with Listeria innocua as compared to Listeria monocytogenes.</title>
        <authorList>
            <person name="Hain T."/>
            <person name="Steinweg C."/>
            <person name="Kuenne C.T."/>
            <person name="Billion A."/>
            <person name="Ghai R."/>
            <person name="Chatterjee S.S."/>
            <person name="Domann E."/>
            <person name="Kaerst U."/>
            <person name="Goesmann A."/>
            <person name="Bekel T."/>
            <person name="Bartels D."/>
            <person name="Kaiser O."/>
            <person name="Meyer F."/>
            <person name="Puehler A."/>
            <person name="Weisshaar B."/>
            <person name="Wehland J."/>
            <person name="Liang C."/>
            <person name="Dandekar T."/>
            <person name="Lampidis R."/>
            <person name="Kreft J."/>
            <person name="Goebel W."/>
            <person name="Chakraborty T."/>
        </authorList>
    </citation>
    <scope>NUCLEOTIDE SEQUENCE [LARGE SCALE GENOMIC DNA]</scope>
    <source>
        <strain evidence="3">ATCC 35897 / DSM 20650 / CIP 8149 / NCTC 11857 / SLCC 5334 / V8</strain>
    </source>
</reference>
<accession>A0AL43</accession>
<evidence type="ECO:0000313" key="2">
    <source>
        <dbReference type="EMBL" id="CAK21725.1"/>
    </source>
</evidence>
<organism evidence="2 3">
    <name type="scientific">Listeria welshimeri serovar 6b (strain ATCC 35897 / DSM 20650 / CCUG 15529 / CIP 8149 / NCTC 11857 / SLCC 5334 / V8)</name>
    <dbReference type="NCBI Taxonomy" id="386043"/>
    <lineage>
        <taxon>Bacteria</taxon>
        <taxon>Bacillati</taxon>
        <taxon>Bacillota</taxon>
        <taxon>Bacilli</taxon>
        <taxon>Bacillales</taxon>
        <taxon>Listeriaceae</taxon>
        <taxon>Listeria</taxon>
    </lineage>
</organism>
<keyword evidence="1" id="KW-0175">Coiled coil</keyword>
<dbReference type="EMBL" id="AM263198">
    <property type="protein sequence ID" value="CAK21725.1"/>
    <property type="molecule type" value="Genomic_DNA"/>
</dbReference>
<feature type="coiled-coil region" evidence="1">
    <location>
        <begin position="9"/>
        <end position="36"/>
    </location>
</feature>
<dbReference type="KEGG" id="lwe:lwe2307"/>
<gene>
    <name evidence="2" type="ordered locus">lwe2307</name>
</gene>
<dbReference type="eggNOG" id="ENOG50303UW">
    <property type="taxonomic scope" value="Bacteria"/>
</dbReference>
<evidence type="ECO:0000313" key="3">
    <source>
        <dbReference type="Proteomes" id="UP000000779"/>
    </source>
</evidence>
<sequence>MDTTMDNIMEGVDNLLDSAKAELVEQQKNLEKQLIRSLVASSSYATSQNRKKLTRDNKKRSLAELKSISTSYKSSFSSSAKGQWVNQAKKSIQKVTDCLNKV</sequence>
<dbReference type="Proteomes" id="UP000000779">
    <property type="component" value="Chromosome"/>
</dbReference>